<keyword evidence="1" id="KW-0812">Transmembrane</keyword>
<dbReference type="RefSeq" id="WP_142102048.1">
    <property type="nucleotide sequence ID" value="NZ_VIGH01000009.1"/>
</dbReference>
<gene>
    <name evidence="3" type="ORF">FK531_18645</name>
</gene>
<evidence type="ECO:0000259" key="2">
    <source>
        <dbReference type="Pfam" id="PF07885"/>
    </source>
</evidence>
<dbReference type="GO" id="GO:0034220">
    <property type="term" value="P:monoatomic ion transmembrane transport"/>
    <property type="evidence" value="ECO:0007669"/>
    <property type="project" value="UniProtKB-KW"/>
</dbReference>
<dbReference type="SUPFAM" id="SSF81324">
    <property type="entry name" value="Voltage-gated potassium channels"/>
    <property type="match status" value="1"/>
</dbReference>
<proteinExistence type="predicted"/>
<reference evidence="3 4" key="1">
    <citation type="submission" date="2019-06" db="EMBL/GenBank/DDBJ databases">
        <title>Rhodococcus spaelei sp. nov., isolated from a cave.</title>
        <authorList>
            <person name="Lee S.D."/>
        </authorList>
    </citation>
    <scope>NUCLEOTIDE SEQUENCE [LARGE SCALE GENOMIC DNA]</scope>
    <source>
        <strain evidence="3 4">C9-5</strain>
    </source>
</reference>
<feature type="domain" description="Potassium channel" evidence="2">
    <location>
        <begin position="93"/>
        <end position="169"/>
    </location>
</feature>
<keyword evidence="3" id="KW-0407">Ion channel</keyword>
<dbReference type="Gene3D" id="1.10.287.70">
    <property type="match status" value="1"/>
</dbReference>
<comment type="caution">
    <text evidence="3">The sequence shown here is derived from an EMBL/GenBank/DDBJ whole genome shotgun (WGS) entry which is preliminary data.</text>
</comment>
<dbReference type="OrthoDB" id="9799090at2"/>
<accession>A0A541B0R9</accession>
<evidence type="ECO:0000313" key="4">
    <source>
        <dbReference type="Proteomes" id="UP000316256"/>
    </source>
</evidence>
<evidence type="ECO:0000256" key="1">
    <source>
        <dbReference type="SAM" id="Phobius"/>
    </source>
</evidence>
<keyword evidence="4" id="KW-1185">Reference proteome</keyword>
<keyword evidence="1" id="KW-0472">Membrane</keyword>
<dbReference type="AlphaFoldDB" id="A0A541B0R9"/>
<feature type="transmembrane region" description="Helical" evidence="1">
    <location>
        <begin position="120"/>
        <end position="139"/>
    </location>
</feature>
<keyword evidence="3" id="KW-0813">Transport</keyword>
<feature type="transmembrane region" description="Helical" evidence="1">
    <location>
        <begin position="21"/>
        <end position="39"/>
    </location>
</feature>
<name>A0A541B0R9_9NOCA</name>
<dbReference type="Proteomes" id="UP000316256">
    <property type="component" value="Unassembled WGS sequence"/>
</dbReference>
<organism evidence="3 4">
    <name type="scientific">Rhodococcus spelaei</name>
    <dbReference type="NCBI Taxonomy" id="2546320"/>
    <lineage>
        <taxon>Bacteria</taxon>
        <taxon>Bacillati</taxon>
        <taxon>Actinomycetota</taxon>
        <taxon>Actinomycetes</taxon>
        <taxon>Mycobacteriales</taxon>
        <taxon>Nocardiaceae</taxon>
        <taxon>Rhodococcus</taxon>
    </lineage>
</organism>
<keyword evidence="1" id="KW-1133">Transmembrane helix</keyword>
<sequence length="180" mass="18990">MPADGLAGLSKADRNALIRRALVRPSCSAALLVLAYFLVPMRNLHSASAIGGLVLVLALVGALCGWQIWKIVHARYPALQAVEALALSLPAYLLAFATLYHVLSSVTPSSFSEPLSKLDALYFTLVCFSTVGFGDITAASETARAIVSVQIVANLALLAVGVRIITAAVKAGKRRRDSDD</sequence>
<dbReference type="Pfam" id="PF07885">
    <property type="entry name" value="Ion_trans_2"/>
    <property type="match status" value="1"/>
</dbReference>
<evidence type="ECO:0000313" key="3">
    <source>
        <dbReference type="EMBL" id="TQF65909.1"/>
    </source>
</evidence>
<feature type="transmembrane region" description="Helical" evidence="1">
    <location>
        <begin position="151"/>
        <end position="169"/>
    </location>
</feature>
<feature type="transmembrane region" description="Helical" evidence="1">
    <location>
        <begin position="81"/>
        <end position="100"/>
    </location>
</feature>
<dbReference type="EMBL" id="VIGH01000009">
    <property type="protein sequence ID" value="TQF65909.1"/>
    <property type="molecule type" value="Genomic_DNA"/>
</dbReference>
<dbReference type="InterPro" id="IPR013099">
    <property type="entry name" value="K_chnl_dom"/>
</dbReference>
<keyword evidence="3" id="KW-0406">Ion transport</keyword>
<feature type="transmembrane region" description="Helical" evidence="1">
    <location>
        <begin position="45"/>
        <end position="69"/>
    </location>
</feature>
<protein>
    <submittedName>
        <fullName evidence="3">Two pore domain potassium channel family protein</fullName>
    </submittedName>
</protein>